<gene>
    <name evidence="1" type="ORF">EHW97_10460</name>
</gene>
<dbReference type="AlphaFoldDB" id="A0A3N6YZS3"/>
<evidence type="ECO:0008006" key="3">
    <source>
        <dbReference type="Google" id="ProtNLM"/>
    </source>
</evidence>
<proteinExistence type="predicted"/>
<comment type="caution">
    <text evidence="1">The sequence shown here is derived from an EMBL/GenBank/DDBJ whole genome shotgun (WGS) entry which is preliminary data.</text>
</comment>
<organism evidence="1 2">
    <name type="scientific">Aeromicrobium camelliae</name>
    <dbReference type="NCBI Taxonomy" id="1538144"/>
    <lineage>
        <taxon>Bacteria</taxon>
        <taxon>Bacillati</taxon>
        <taxon>Actinomycetota</taxon>
        <taxon>Actinomycetes</taxon>
        <taxon>Propionibacteriales</taxon>
        <taxon>Nocardioidaceae</taxon>
        <taxon>Aeromicrobium</taxon>
    </lineage>
</organism>
<dbReference type="RefSeq" id="WP_124237110.1">
    <property type="nucleotide sequence ID" value="NZ_JBHUFI010000007.1"/>
</dbReference>
<accession>A0A3N6YZS3</accession>
<evidence type="ECO:0000313" key="1">
    <source>
        <dbReference type="EMBL" id="RQN03301.1"/>
    </source>
</evidence>
<name>A0A3N6YZS3_9ACTN</name>
<sequence length="260" mass="27049">MAVRPLLRPGSAVLRRDAQHLQIGTTPGVIVRDDPGAAAVLRHADGVRVAEELADIAEREGSTHGAELVAELIARGALVVASLGGKRPRVDIRHDLGCARFAQVLRALLADDAVFAEGPQALIVAATVGEPARTAFRAMSDHRIAHLPVALLDDKARVGPLVLPGHTPCLDCFDLQQSTTDPHWPALVTQFGVARPSRVGASAAALGLAAAEIARAVAELDAGNTPHLAGRTVLLGPAPTQAVASAVRFHHRCGCHLLAA</sequence>
<dbReference type="Gene3D" id="3.40.50.720">
    <property type="entry name" value="NAD(P)-binding Rossmann-like Domain"/>
    <property type="match status" value="1"/>
</dbReference>
<reference evidence="1 2" key="1">
    <citation type="submission" date="2018-11" db="EMBL/GenBank/DDBJ databases">
        <authorList>
            <person name="Li F."/>
        </authorList>
    </citation>
    <scope>NUCLEOTIDE SEQUENCE [LARGE SCALE GENOMIC DNA]</scope>
    <source>
        <strain evidence="1 2">YS17T</strain>
    </source>
</reference>
<dbReference type="OrthoDB" id="4426339at2"/>
<evidence type="ECO:0000313" key="2">
    <source>
        <dbReference type="Proteomes" id="UP000275225"/>
    </source>
</evidence>
<keyword evidence="2" id="KW-1185">Reference proteome</keyword>
<protein>
    <recommendedName>
        <fullName evidence="3">TOMM leader peptide-binding protein</fullName>
    </recommendedName>
</protein>
<dbReference type="Proteomes" id="UP000275225">
    <property type="component" value="Unassembled WGS sequence"/>
</dbReference>
<dbReference type="EMBL" id="RQJX01000013">
    <property type="protein sequence ID" value="RQN03301.1"/>
    <property type="molecule type" value="Genomic_DNA"/>
</dbReference>